<reference evidence="1 2" key="2">
    <citation type="submission" date="2009-02" db="EMBL/GenBank/DDBJ databases">
        <title>Draft genome sequence of Clostridium methylpentosum (DSM 5476).</title>
        <authorList>
            <person name="Sudarsanam P."/>
            <person name="Ley R."/>
            <person name="Guruge J."/>
            <person name="Turnbaugh P.J."/>
            <person name="Mahowald M."/>
            <person name="Liep D."/>
            <person name="Gordon J."/>
        </authorList>
    </citation>
    <scope>NUCLEOTIDE SEQUENCE [LARGE SCALE GENOMIC DNA]</scope>
    <source>
        <strain evidence="1 2">DSM 5476</strain>
    </source>
</reference>
<sequence length="40" mass="4648">MRKQQKNTIIGFGKNDSLSTAARRTGRRYFCATCEFCLFQ</sequence>
<proteinExistence type="predicted"/>
<keyword evidence="2" id="KW-1185">Reference proteome</keyword>
<dbReference type="AlphaFoldDB" id="C0EHR5"/>
<accession>C0EHR5</accession>
<protein>
    <submittedName>
        <fullName evidence="1">Uncharacterized protein</fullName>
    </submittedName>
</protein>
<evidence type="ECO:0000313" key="1">
    <source>
        <dbReference type="EMBL" id="EEG28995.1"/>
    </source>
</evidence>
<reference evidence="1 2" key="1">
    <citation type="submission" date="2009-01" db="EMBL/GenBank/DDBJ databases">
        <authorList>
            <person name="Fulton L."/>
            <person name="Clifton S."/>
            <person name="Fulton B."/>
            <person name="Xu J."/>
            <person name="Minx P."/>
            <person name="Pepin K.H."/>
            <person name="Johnson M."/>
            <person name="Bhonagiri V."/>
            <person name="Nash W.E."/>
            <person name="Mardis E.R."/>
            <person name="Wilson R.K."/>
        </authorList>
    </citation>
    <scope>NUCLEOTIDE SEQUENCE [LARGE SCALE GENOMIC DNA]</scope>
    <source>
        <strain evidence="1 2">DSM 5476</strain>
    </source>
</reference>
<evidence type="ECO:0000313" key="2">
    <source>
        <dbReference type="Proteomes" id="UP000003340"/>
    </source>
</evidence>
<comment type="caution">
    <text evidence="1">The sequence shown here is derived from an EMBL/GenBank/DDBJ whole genome shotgun (WGS) entry which is preliminary data.</text>
</comment>
<dbReference type="HOGENOM" id="CLU_3287503_0_0_9"/>
<name>C0EHR5_9FIRM</name>
<dbReference type="Proteomes" id="UP000003340">
    <property type="component" value="Unassembled WGS sequence"/>
</dbReference>
<dbReference type="STRING" id="537013.CLOSTMETH_03410"/>
<organism evidence="1 2">
    <name type="scientific">[Clostridium] methylpentosum DSM 5476</name>
    <dbReference type="NCBI Taxonomy" id="537013"/>
    <lineage>
        <taxon>Bacteria</taxon>
        <taxon>Bacillati</taxon>
        <taxon>Bacillota</taxon>
        <taxon>Clostridia</taxon>
        <taxon>Eubacteriales</taxon>
        <taxon>Oscillospiraceae</taxon>
        <taxon>Oscillospiraceae incertae sedis</taxon>
    </lineage>
</organism>
<dbReference type="EMBL" id="ACEC01000119">
    <property type="protein sequence ID" value="EEG28995.1"/>
    <property type="molecule type" value="Genomic_DNA"/>
</dbReference>
<gene>
    <name evidence="1" type="ORF">CLOSTMETH_03410</name>
</gene>